<feature type="transmembrane region" description="Helical" evidence="6">
    <location>
        <begin position="214"/>
        <end position="233"/>
    </location>
</feature>
<evidence type="ECO:0000256" key="5">
    <source>
        <dbReference type="ARBA" id="ARBA00023136"/>
    </source>
</evidence>
<keyword evidence="3 6" id="KW-0812">Transmembrane</keyword>
<evidence type="ECO:0000313" key="8">
    <source>
        <dbReference type="Proteomes" id="UP000600565"/>
    </source>
</evidence>
<dbReference type="Gene3D" id="1.20.1260.100">
    <property type="entry name" value="TspO/MBR protein"/>
    <property type="match status" value="1"/>
</dbReference>
<sequence length="239" mass="27155">MGLYIVMWIALIAVIVVNALSNTLPLNGVTAAEITNRLDVLFTPAGYVFSIWSLIYLLLVIWLIAIYKKVKENRFKSKVGFLFIISCIFNIAWLFSWHYEQFILSIIIMFLLLFTLIAIYQQYKNIEKGLSERFPFSFYLSWISVATIANMSYVLKYYNVDLGISEVAGSLVLVAVAVILGYLAVALSHDIFFVLVIVWALIGIAVKTDDTTMQYGTIALTIILIIASLIRYMRNKKFA</sequence>
<feature type="transmembrane region" description="Helical" evidence="6">
    <location>
        <begin position="136"/>
        <end position="155"/>
    </location>
</feature>
<dbReference type="PANTHER" id="PTHR33802:SF1">
    <property type="entry name" value="XK-RELATED PROTEIN"/>
    <property type="match status" value="1"/>
</dbReference>
<reference evidence="7 8" key="1">
    <citation type="submission" date="2020-08" db="EMBL/GenBank/DDBJ databases">
        <title>A Genomic Blueprint of the Chicken Gut Microbiome.</title>
        <authorList>
            <person name="Gilroy R."/>
            <person name="Ravi A."/>
            <person name="Getino M."/>
            <person name="Pursley I."/>
            <person name="Horton D.L."/>
            <person name="Alikhan N.-F."/>
            <person name="Baker D."/>
            <person name="Gharbi K."/>
            <person name="Hall N."/>
            <person name="Watson M."/>
            <person name="Adriaenssens E.M."/>
            <person name="Foster-Nyarko E."/>
            <person name="Jarju S."/>
            <person name="Secka A."/>
            <person name="Antonio M."/>
            <person name="Oren A."/>
            <person name="Chaudhuri R."/>
            <person name="La Ragione R.M."/>
            <person name="Hildebrand F."/>
            <person name="Pallen M.J."/>
        </authorList>
    </citation>
    <scope>NUCLEOTIDE SEQUENCE [LARGE SCALE GENOMIC DNA]</scope>
    <source>
        <strain evidence="7 8">Sa1YVA6</strain>
    </source>
</reference>
<evidence type="ECO:0000256" key="6">
    <source>
        <dbReference type="SAM" id="Phobius"/>
    </source>
</evidence>
<dbReference type="InterPro" id="IPR038330">
    <property type="entry name" value="TspO/MBR-related_sf"/>
</dbReference>
<dbReference type="Pfam" id="PF03073">
    <property type="entry name" value="TspO_MBR"/>
    <property type="match status" value="1"/>
</dbReference>
<feature type="transmembrane region" description="Helical" evidence="6">
    <location>
        <begin position="45"/>
        <end position="67"/>
    </location>
</feature>
<organism evidence="7 8">
    <name type="scientific">Solibacillus merdavium</name>
    <dbReference type="NCBI Taxonomy" id="2762218"/>
    <lineage>
        <taxon>Bacteria</taxon>
        <taxon>Bacillati</taxon>
        <taxon>Bacillota</taxon>
        <taxon>Bacilli</taxon>
        <taxon>Bacillales</taxon>
        <taxon>Caryophanaceae</taxon>
        <taxon>Solibacillus</taxon>
    </lineage>
</organism>
<keyword evidence="8" id="KW-1185">Reference proteome</keyword>
<evidence type="ECO:0000256" key="3">
    <source>
        <dbReference type="ARBA" id="ARBA00022692"/>
    </source>
</evidence>
<feature type="transmembrane region" description="Helical" evidence="6">
    <location>
        <begin position="79"/>
        <end position="96"/>
    </location>
</feature>
<evidence type="ECO:0000256" key="1">
    <source>
        <dbReference type="ARBA" id="ARBA00004141"/>
    </source>
</evidence>
<proteinExistence type="inferred from homology"/>
<comment type="similarity">
    <text evidence="2">Belongs to the TspO/BZRP family.</text>
</comment>
<protein>
    <submittedName>
        <fullName evidence="7">Tryptophan-rich sensory protein</fullName>
    </submittedName>
</protein>
<dbReference type="InterPro" id="IPR004307">
    <property type="entry name" value="TspO_MBR"/>
</dbReference>
<evidence type="ECO:0000256" key="4">
    <source>
        <dbReference type="ARBA" id="ARBA00022989"/>
    </source>
</evidence>
<dbReference type="PANTHER" id="PTHR33802">
    <property type="entry name" value="SI:CH211-161H7.5-RELATED"/>
    <property type="match status" value="1"/>
</dbReference>
<feature type="transmembrane region" description="Helical" evidence="6">
    <location>
        <begin position="191"/>
        <end position="208"/>
    </location>
</feature>
<gene>
    <name evidence="7" type="ORF">H9632_12940</name>
</gene>
<dbReference type="Proteomes" id="UP000600565">
    <property type="component" value="Unassembled WGS sequence"/>
</dbReference>
<evidence type="ECO:0000256" key="2">
    <source>
        <dbReference type="ARBA" id="ARBA00007524"/>
    </source>
</evidence>
<keyword evidence="5 6" id="KW-0472">Membrane</keyword>
<name>A0ABR8XPV5_9BACL</name>
<comment type="caution">
    <text evidence="7">The sequence shown here is derived from an EMBL/GenBank/DDBJ whole genome shotgun (WGS) entry which is preliminary data.</text>
</comment>
<dbReference type="EMBL" id="JACSPW010000012">
    <property type="protein sequence ID" value="MBD8033970.1"/>
    <property type="molecule type" value="Genomic_DNA"/>
</dbReference>
<feature type="transmembrane region" description="Helical" evidence="6">
    <location>
        <begin position="102"/>
        <end position="120"/>
    </location>
</feature>
<dbReference type="RefSeq" id="WP_191704480.1">
    <property type="nucleotide sequence ID" value="NZ_JACSPW010000012.1"/>
</dbReference>
<comment type="subcellular location">
    <subcellularLocation>
        <location evidence="1">Membrane</location>
        <topology evidence="1">Multi-pass membrane protein</topology>
    </subcellularLocation>
</comment>
<evidence type="ECO:0000313" key="7">
    <source>
        <dbReference type="EMBL" id="MBD8033970.1"/>
    </source>
</evidence>
<keyword evidence="4 6" id="KW-1133">Transmembrane helix</keyword>
<feature type="transmembrane region" description="Helical" evidence="6">
    <location>
        <begin position="167"/>
        <end position="184"/>
    </location>
</feature>
<accession>A0ABR8XPV5</accession>